<dbReference type="eggNOG" id="COG3306">
    <property type="taxonomic scope" value="Bacteria"/>
</dbReference>
<evidence type="ECO:0000256" key="4">
    <source>
        <dbReference type="ARBA" id="ARBA00023295"/>
    </source>
</evidence>
<dbReference type="PANTHER" id="PTHR31062">
    <property type="entry name" value="XYLOGLUCAN ENDOTRANSGLUCOSYLASE/HYDROLASE PROTEIN 8-RELATED"/>
    <property type="match status" value="1"/>
</dbReference>
<evidence type="ECO:0000256" key="8">
    <source>
        <dbReference type="PIRSR" id="PIRSR608264-1"/>
    </source>
</evidence>
<keyword evidence="4" id="KW-0326">Glycosidase</keyword>
<dbReference type="Gene3D" id="2.60.120.200">
    <property type="match status" value="1"/>
</dbReference>
<dbReference type="PROSITE" id="PS51762">
    <property type="entry name" value="GH16_2"/>
    <property type="match status" value="1"/>
</dbReference>
<keyword evidence="3" id="KW-0378">Hydrolase</keyword>
<evidence type="ECO:0000256" key="1">
    <source>
        <dbReference type="ARBA" id="ARBA00006865"/>
    </source>
</evidence>
<feature type="active site" description="Proton donor" evidence="8">
    <location>
        <position position="598"/>
    </location>
</feature>
<evidence type="ECO:0000256" key="6">
    <source>
        <dbReference type="ARBA" id="ARBA00029771"/>
    </source>
</evidence>
<reference evidence="10 11" key="1">
    <citation type="journal article" date="2014" name="Genome Announc.">
        <title>Draft Genome Sequence of Petroleum Oil-Degrading Marine Bacterium Pseudomonas taeanensis Strain MS-3, Isolated from a Crude Oil-Contaminated Seashore.</title>
        <authorList>
            <person name="Lee S.Y."/>
            <person name="Kim S.H."/>
            <person name="Lee D.G."/>
            <person name="Shin S."/>
            <person name="Yun S.H."/>
            <person name="Choi C.W."/>
            <person name="Chung Y.H."/>
            <person name="Choi J.S."/>
            <person name="Kahng H.Y."/>
            <person name="Kim S.I."/>
        </authorList>
    </citation>
    <scope>NUCLEOTIDE SEQUENCE [LARGE SCALE GENOMIC DNA]</scope>
    <source>
        <strain evidence="10 11">MS-3</strain>
    </source>
</reference>
<dbReference type="InterPro" id="IPR008263">
    <property type="entry name" value="GH16_AS"/>
</dbReference>
<evidence type="ECO:0000313" key="11">
    <source>
        <dbReference type="Proteomes" id="UP000030063"/>
    </source>
</evidence>
<evidence type="ECO:0000259" key="9">
    <source>
        <dbReference type="PROSITE" id="PS51762"/>
    </source>
</evidence>
<gene>
    <name evidence="10" type="ORF">TMS3_0103830</name>
</gene>
<dbReference type="GO" id="GO:0005975">
    <property type="term" value="P:carbohydrate metabolic process"/>
    <property type="evidence" value="ECO:0007669"/>
    <property type="project" value="InterPro"/>
</dbReference>
<dbReference type="Pfam" id="PF01755">
    <property type="entry name" value="Glyco_transf_25"/>
    <property type="match status" value="1"/>
</dbReference>
<evidence type="ECO:0000256" key="3">
    <source>
        <dbReference type="ARBA" id="ARBA00022801"/>
    </source>
</evidence>
<comment type="caution">
    <text evidence="10">The sequence shown here is derived from an EMBL/GenBank/DDBJ whole genome shotgun (WGS) entry which is preliminary data.</text>
</comment>
<feature type="active site" description="Nucleophile" evidence="8">
    <location>
        <position position="594"/>
    </location>
</feature>
<sequence length="727" mass="81604">MNLAKPLRTVASLFYSVLLRSRFLLPAQRSRTFTSSPQPEAHIGQVYVINLDRETVRWSDVTRELSHVLDDSGTKLTEQTTRFSAIDAREMPELCLDDKYVHPFYTLADQLYVEPQPNALPDEFELDRPIRMTLAEIAVAQSHIRVCQLIAEGPHAYALVLEDDVYFERSFGSLLDNAWMEMADADQAEPQFDILYLSYKEVKNGARKEFLSSSVFRPERGLWYFSGYILSKKGALKLLELLPCRGPVDLWINHQFNKLDVRAVRKSIISQRRDLNSSNSYSILPSLTKIGVIDSEGASLFQGRPKAQPVFVFGSTESGMSALAMALSMLGYRCCSDLDKLPTYELKSLLAGSDNCTFNAFVNIGCLAQHISTLRAKYPQAKFIVTANEHTLNEAHIRLLLDSLEGADIVLLNLAEKRKWRVICDHLTCAPPVCPYPEIQDLRQQELLDQDSEITSSNTGKNLKHDASPWVVEPHSTWQGIRSRISASQVCGDETRAVFNDSLESIDTERWLFRDDTFPGNLALFRPENITVRPGSGITLTVKEEPLGVRDFSAAAISSCQKYLFGKFEVSMQATRVPGLVTGFFLHRDSPRQEIDIEIVGNRSNHMLVNVFYNPGGDGARFDYGYRGTPSLIPLGFDAADAFHTYAIEWDPSEIRWFVDGRLVYRRGVWDPTPIPHLPMTLHVNTWPTRSRELAGRIARHALPSAAVIGSLSVNAAVASAYTSELG</sequence>
<dbReference type="Proteomes" id="UP000030063">
    <property type="component" value="Unassembled WGS sequence"/>
</dbReference>
<evidence type="ECO:0000313" key="10">
    <source>
        <dbReference type="EMBL" id="KFX71082.1"/>
    </source>
</evidence>
<evidence type="ECO:0000256" key="5">
    <source>
        <dbReference type="ARBA" id="ARBA00029722"/>
    </source>
</evidence>
<dbReference type="InterPro" id="IPR000757">
    <property type="entry name" value="Beta-glucanase-like"/>
</dbReference>
<evidence type="ECO:0000256" key="2">
    <source>
        <dbReference type="ARBA" id="ARBA00014569"/>
    </source>
</evidence>
<proteinExistence type="inferred from homology"/>
<dbReference type="InterPro" id="IPR008264">
    <property type="entry name" value="Beta_glucanase"/>
</dbReference>
<dbReference type="RefSeq" id="WP_025163913.1">
    <property type="nucleotide sequence ID" value="NZ_AWSQ01000001.1"/>
</dbReference>
<dbReference type="InterPro" id="IPR013320">
    <property type="entry name" value="ConA-like_dom_sf"/>
</dbReference>
<dbReference type="EMBL" id="AWSQ01000001">
    <property type="protein sequence ID" value="KFX71082.1"/>
    <property type="molecule type" value="Genomic_DNA"/>
</dbReference>
<dbReference type="SUPFAM" id="SSF49899">
    <property type="entry name" value="Concanavalin A-like lectins/glucanases"/>
    <property type="match status" value="1"/>
</dbReference>
<protein>
    <recommendedName>
        <fullName evidence="2">Beta-glucanase</fullName>
    </recommendedName>
    <alternativeName>
        <fullName evidence="7">1,3-1,4-beta-D-glucan 4-glucanohydrolase</fullName>
    </alternativeName>
    <alternativeName>
        <fullName evidence="6">Endo-beta-1,3-1,4 glucanase</fullName>
    </alternativeName>
    <alternativeName>
        <fullName evidence="5">Lichenase</fullName>
    </alternativeName>
</protein>
<dbReference type="AlphaFoldDB" id="A0A0A1YME1"/>
<evidence type="ECO:0000256" key="7">
    <source>
        <dbReference type="ARBA" id="ARBA00031665"/>
    </source>
</evidence>
<accession>A0A0A1YME1</accession>
<feature type="domain" description="GH16" evidence="9">
    <location>
        <begin position="476"/>
        <end position="706"/>
    </location>
</feature>
<dbReference type="PROSITE" id="PS01034">
    <property type="entry name" value="GH16_1"/>
    <property type="match status" value="1"/>
</dbReference>
<dbReference type="CDD" id="cd06532">
    <property type="entry name" value="Glyco_transf_25"/>
    <property type="match status" value="1"/>
</dbReference>
<organism evidence="10 11">
    <name type="scientific">Pseudomonas taeanensis MS-3</name>
    <dbReference type="NCBI Taxonomy" id="1395571"/>
    <lineage>
        <taxon>Bacteria</taxon>
        <taxon>Pseudomonadati</taxon>
        <taxon>Pseudomonadota</taxon>
        <taxon>Gammaproteobacteria</taxon>
        <taxon>Pseudomonadales</taxon>
        <taxon>Pseudomonadaceae</taxon>
        <taxon>Pseudomonas</taxon>
    </lineage>
</organism>
<dbReference type="InterPro" id="IPR002654">
    <property type="entry name" value="Glyco_trans_25"/>
</dbReference>
<dbReference type="InterPro" id="IPR044791">
    <property type="entry name" value="Beta-glucanase/XTH"/>
</dbReference>
<dbReference type="Pfam" id="PF00722">
    <property type="entry name" value="Glyco_hydro_16"/>
    <property type="match status" value="1"/>
</dbReference>
<dbReference type="STRING" id="1395571.TMS3_0103830"/>
<dbReference type="GO" id="GO:0004553">
    <property type="term" value="F:hydrolase activity, hydrolyzing O-glycosyl compounds"/>
    <property type="evidence" value="ECO:0007669"/>
    <property type="project" value="InterPro"/>
</dbReference>
<keyword evidence="11" id="KW-1185">Reference proteome</keyword>
<dbReference type="PRINTS" id="PR00737">
    <property type="entry name" value="GLHYDRLASE16"/>
</dbReference>
<dbReference type="OrthoDB" id="9809583at2"/>
<name>A0A0A1YME1_9PSED</name>
<dbReference type="eggNOG" id="COG2273">
    <property type="taxonomic scope" value="Bacteria"/>
</dbReference>
<comment type="similarity">
    <text evidence="1">Belongs to the glycosyl hydrolase 16 family.</text>
</comment>